<dbReference type="AlphaFoldDB" id="A0A0D6JH55"/>
<organism evidence="1 2">
    <name type="scientific">Candidatus Filomicrobium marinum</name>
    <dbReference type="NCBI Taxonomy" id="1608628"/>
    <lineage>
        <taxon>Bacteria</taxon>
        <taxon>Pseudomonadati</taxon>
        <taxon>Pseudomonadota</taxon>
        <taxon>Alphaproteobacteria</taxon>
        <taxon>Hyphomicrobiales</taxon>
        <taxon>Hyphomicrobiaceae</taxon>
        <taxon>Filomicrobium</taxon>
    </lineage>
</organism>
<accession>A0A0D6JH55</accession>
<proteinExistence type="predicted"/>
<dbReference type="Gene3D" id="1.10.10.10">
    <property type="entry name" value="Winged helix-like DNA-binding domain superfamily/Winged helix DNA-binding domain"/>
    <property type="match status" value="1"/>
</dbReference>
<dbReference type="EMBL" id="LN829119">
    <property type="protein sequence ID" value="CPR20812.1"/>
    <property type="molecule type" value="Genomic_DNA"/>
</dbReference>
<dbReference type="InterPro" id="IPR036388">
    <property type="entry name" value="WH-like_DNA-bd_sf"/>
</dbReference>
<dbReference type="InterPro" id="IPR051815">
    <property type="entry name" value="Molybdate_resp_trans_reg"/>
</dbReference>
<dbReference type="KEGG" id="fil:BN1229_v1_3143"/>
<gene>
    <name evidence="1" type="ORF">YBN1229_v1_2777</name>
</gene>
<dbReference type="SUPFAM" id="SSF46785">
    <property type="entry name" value="Winged helix' DNA-binding domain"/>
    <property type="match status" value="1"/>
</dbReference>
<dbReference type="KEGG" id="fiy:BN1229_v1_2777"/>
<sequence>MTTPRLSLRIDLPNGSRLGPGKIALLEAVQRRRSISAAARDLDMSYRRAWLLIDDVNRAFSEPAVATFPGRSQGSGAELTPFGERLIAIYRTAERRCKKAAAGSIEEIVAATDVAYERDGATRTGKKTSARDA</sequence>
<dbReference type="PANTHER" id="PTHR30432">
    <property type="entry name" value="TRANSCRIPTIONAL REGULATOR MODE"/>
    <property type="match status" value="1"/>
</dbReference>
<dbReference type="PANTHER" id="PTHR30432:SF1">
    <property type="entry name" value="DNA-BINDING TRANSCRIPTIONAL DUAL REGULATOR MODE"/>
    <property type="match status" value="1"/>
</dbReference>
<protein>
    <submittedName>
        <fullName evidence="1">Uncharacterized protein</fullName>
    </submittedName>
</protein>
<dbReference type="Proteomes" id="UP000033187">
    <property type="component" value="Chromosome 1"/>
</dbReference>
<name>A0A0D6JH55_9HYPH</name>
<dbReference type="RefSeq" id="WP_046479002.1">
    <property type="nucleotide sequence ID" value="NZ_LN829119.1"/>
</dbReference>
<evidence type="ECO:0000313" key="2">
    <source>
        <dbReference type="Proteomes" id="UP000033187"/>
    </source>
</evidence>
<evidence type="ECO:0000313" key="1">
    <source>
        <dbReference type="EMBL" id="CPR20812.1"/>
    </source>
</evidence>
<dbReference type="InterPro" id="IPR036390">
    <property type="entry name" value="WH_DNA-bd_sf"/>
</dbReference>
<keyword evidence="2" id="KW-1185">Reference proteome</keyword>
<reference evidence="2" key="1">
    <citation type="submission" date="2015-02" db="EMBL/GenBank/DDBJ databases">
        <authorList>
            <person name="Chooi Y.-H."/>
        </authorList>
    </citation>
    <scope>NUCLEOTIDE SEQUENCE [LARGE SCALE GENOMIC DNA]</scope>
    <source>
        <strain evidence="2">strain Y</strain>
    </source>
</reference>